<evidence type="ECO:0000259" key="2">
    <source>
        <dbReference type="Pfam" id="PF12395"/>
    </source>
</evidence>
<feature type="domain" description="DUF1835" evidence="1">
    <location>
        <begin position="3"/>
        <end position="129"/>
    </location>
</feature>
<evidence type="ECO:0000259" key="1">
    <source>
        <dbReference type="Pfam" id="PF08874"/>
    </source>
</evidence>
<proteinExistence type="predicted"/>
<dbReference type="Proteomes" id="UP001162741">
    <property type="component" value="Chromosome"/>
</dbReference>
<dbReference type="Pfam" id="PF12395">
    <property type="entry name" value="DUF3658"/>
    <property type="match status" value="1"/>
</dbReference>
<dbReference type="EMBL" id="CP107006">
    <property type="protein sequence ID" value="UYQ94787.1"/>
    <property type="molecule type" value="Genomic_DNA"/>
</dbReference>
<reference evidence="3" key="1">
    <citation type="submission" date="2022-10" db="EMBL/GenBank/DDBJ databases">
        <title>Chitinophaga sp. nov., isolated from soil.</title>
        <authorList>
            <person name="Jeon C.O."/>
        </authorList>
    </citation>
    <scope>NUCLEOTIDE SEQUENCE</scope>
    <source>
        <strain evidence="3">R8</strain>
    </source>
</reference>
<sequence>MVLHIVFGQSSAASLKAAFELDPLLEGELLCFEDDLSVGPLFILDTPDGRSARKQWWNQVLDVPVPVIDPEAPAPEPVPEPDPVKELKGRLREEEELEVWIWAGQNATDVCGYYWLVSQLDRFAGRIHILYLNNLPFLNEKGGVFYPTHLSQILAKEFLKAKKLVRAVSTAEFELDGEEWRRLMNENAGVRLLEGGKKIRGEAANFYDKDLVALATKEFQKASKVVTAVTGKFKYPVMDLFLSWRLKELVKMEILQARGELKTMRDFEVKIPSGELEFEETSNTEDNG</sequence>
<organism evidence="3 4">
    <name type="scientific">Chitinophaga horti</name>
    <dbReference type="NCBI Taxonomy" id="2920382"/>
    <lineage>
        <taxon>Bacteria</taxon>
        <taxon>Pseudomonadati</taxon>
        <taxon>Bacteroidota</taxon>
        <taxon>Chitinophagia</taxon>
        <taxon>Chitinophagales</taxon>
        <taxon>Chitinophagaceae</taxon>
        <taxon>Chitinophaga</taxon>
    </lineage>
</organism>
<protein>
    <submittedName>
        <fullName evidence="3">DUF1835 domain-containing protein</fullName>
    </submittedName>
</protein>
<dbReference type="Pfam" id="PF08874">
    <property type="entry name" value="DUF1835"/>
    <property type="match status" value="1"/>
</dbReference>
<feature type="domain" description="DUF3658" evidence="2">
    <location>
        <begin position="165"/>
        <end position="267"/>
    </location>
</feature>
<dbReference type="InterPro" id="IPR014973">
    <property type="entry name" value="DUF1835"/>
</dbReference>
<keyword evidence="4" id="KW-1185">Reference proteome</keyword>
<name>A0ABY6J8Z1_9BACT</name>
<gene>
    <name evidence="3" type="ORF">MKQ68_06740</name>
</gene>
<dbReference type="RefSeq" id="WP_264282625.1">
    <property type="nucleotide sequence ID" value="NZ_CP107006.1"/>
</dbReference>
<dbReference type="InterPro" id="IPR022123">
    <property type="entry name" value="DUF3658"/>
</dbReference>
<evidence type="ECO:0000313" key="3">
    <source>
        <dbReference type="EMBL" id="UYQ94787.1"/>
    </source>
</evidence>
<accession>A0ABY6J8Z1</accession>
<evidence type="ECO:0000313" key="4">
    <source>
        <dbReference type="Proteomes" id="UP001162741"/>
    </source>
</evidence>